<dbReference type="SMART" id="SM00062">
    <property type="entry name" value="PBPb"/>
    <property type="match status" value="1"/>
</dbReference>
<dbReference type="PROSITE" id="PS51257">
    <property type="entry name" value="PROKAR_LIPOPROTEIN"/>
    <property type="match status" value="1"/>
</dbReference>
<comment type="similarity">
    <text evidence="2">Belongs to the bacterial solute-binding protein SsuA/TauA family.</text>
</comment>
<dbReference type="GO" id="GO:0042597">
    <property type="term" value="C:periplasmic space"/>
    <property type="evidence" value="ECO:0007669"/>
    <property type="project" value="UniProtKB-SubCell"/>
</dbReference>
<organism evidence="8 9">
    <name type="scientific">Paenibacillus stellifer</name>
    <dbReference type="NCBI Taxonomy" id="169760"/>
    <lineage>
        <taxon>Bacteria</taxon>
        <taxon>Bacillati</taxon>
        <taxon>Bacillota</taxon>
        <taxon>Bacilli</taxon>
        <taxon>Bacillales</taxon>
        <taxon>Paenibacillaceae</taxon>
        <taxon>Paenibacillus</taxon>
    </lineage>
</organism>
<evidence type="ECO:0000256" key="6">
    <source>
        <dbReference type="SAM" id="SignalP"/>
    </source>
</evidence>
<dbReference type="GO" id="GO:0016020">
    <property type="term" value="C:membrane"/>
    <property type="evidence" value="ECO:0007669"/>
    <property type="project" value="InterPro"/>
</dbReference>
<evidence type="ECO:0000256" key="4">
    <source>
        <dbReference type="ARBA" id="ARBA00022729"/>
    </source>
</evidence>
<dbReference type="HOGENOM" id="CLU_028871_2_1_9"/>
<comment type="subcellular location">
    <subcellularLocation>
        <location evidence="1">Periplasm</location>
    </subcellularLocation>
</comment>
<evidence type="ECO:0000313" key="9">
    <source>
        <dbReference type="Proteomes" id="UP000029507"/>
    </source>
</evidence>
<evidence type="ECO:0000256" key="1">
    <source>
        <dbReference type="ARBA" id="ARBA00004418"/>
    </source>
</evidence>
<dbReference type="Gene3D" id="3.40.190.10">
    <property type="entry name" value="Periplasmic binding protein-like II"/>
    <property type="match status" value="2"/>
</dbReference>
<keyword evidence="9" id="KW-1185">Reference proteome</keyword>
<dbReference type="CDD" id="cd13558">
    <property type="entry name" value="PBP2_SsuA_like_2"/>
    <property type="match status" value="1"/>
</dbReference>
<dbReference type="PANTHER" id="PTHR30024">
    <property type="entry name" value="ALIPHATIC SULFONATES-BINDING PROTEIN-RELATED"/>
    <property type="match status" value="1"/>
</dbReference>
<dbReference type="OrthoDB" id="286202at2"/>
<dbReference type="RefSeq" id="WP_038694642.1">
    <property type="nucleotide sequence ID" value="NZ_CP009286.1"/>
</dbReference>
<dbReference type="PANTHER" id="PTHR30024:SF48">
    <property type="entry name" value="ABC TRANSPORTER SUBSTRATE-BINDING PROTEIN"/>
    <property type="match status" value="1"/>
</dbReference>
<keyword evidence="4 6" id="KW-0732">Signal</keyword>
<keyword evidence="3" id="KW-0813">Transport</keyword>
<dbReference type="InterPro" id="IPR015168">
    <property type="entry name" value="SsuA/THI5"/>
</dbReference>
<proteinExistence type="inferred from homology"/>
<dbReference type="AlphaFoldDB" id="A0A089N380"/>
<dbReference type="SUPFAM" id="SSF53850">
    <property type="entry name" value="Periplasmic binding protein-like II"/>
    <property type="match status" value="1"/>
</dbReference>
<sequence length="366" mass="39213">MRKIRYTHSFLLLLILSAVLAVSGCSSNSSGSSASSEAPASTDSAEPAAAQASAQASTEPSVDLSGVTLRVGQVGWSEWEEGFKAAGLLDTPYKLEFSFFQGGNLELEAIAANQLDFAITSEIPPIFASQAANQGNFKIVGVQRWNTLLQELVIPKDSPIKSVAELKGKKVAYVQNTTSQYFLVKMLEAAGLTWKDIEPVKLTTAEGLTALVGGKVDALASYSNSITAAHQNGATTLASAKDILSGNFPVAVNNNAIDDPAKHAAVTDFLERLTKYYEWTRANREQWAEITAEKTNQKKEDVLDTLTKGDEQRPLALQAISDEAIASQQDIADTFTSLGQLPGKIDVSAAWSHAFDKDIAGILEKK</sequence>
<feature type="region of interest" description="Disordered" evidence="5">
    <location>
        <begin position="30"/>
        <end position="59"/>
    </location>
</feature>
<evidence type="ECO:0000256" key="2">
    <source>
        <dbReference type="ARBA" id="ARBA00010742"/>
    </source>
</evidence>
<dbReference type="Proteomes" id="UP000029507">
    <property type="component" value="Chromosome"/>
</dbReference>
<feature type="chain" id="PRO_5038653959" evidence="6">
    <location>
        <begin position="22"/>
        <end position="366"/>
    </location>
</feature>
<dbReference type="Pfam" id="PF09084">
    <property type="entry name" value="NMT1"/>
    <property type="match status" value="1"/>
</dbReference>
<dbReference type="InterPro" id="IPR001638">
    <property type="entry name" value="Solute-binding_3/MltF_N"/>
</dbReference>
<reference evidence="8 9" key="1">
    <citation type="submission" date="2014-08" db="EMBL/GenBank/DDBJ databases">
        <title>Comparative genomics of the Paenibacillus odorifer group.</title>
        <authorList>
            <person name="den Bakker H.C."/>
            <person name="Tsai Y.-C."/>
            <person name="Martin N."/>
            <person name="Korlach J."/>
            <person name="Wiedmann M."/>
        </authorList>
    </citation>
    <scope>NUCLEOTIDE SEQUENCE [LARGE SCALE GENOMIC DNA]</scope>
    <source>
        <strain evidence="8 9">DSM 14472</strain>
    </source>
</reference>
<name>A0A089N380_9BACL</name>
<protein>
    <submittedName>
        <fullName evidence="8">Nitrate ABC transporter substrate-binding protein</fullName>
    </submittedName>
</protein>
<dbReference type="NCBIfam" id="TIGR01728">
    <property type="entry name" value="SsuA_fam"/>
    <property type="match status" value="1"/>
</dbReference>
<dbReference type="InterPro" id="IPR010067">
    <property type="entry name" value="ABC_SsuA_sub-bd"/>
</dbReference>
<accession>A0A089N380</accession>
<feature type="signal peptide" evidence="6">
    <location>
        <begin position="1"/>
        <end position="21"/>
    </location>
</feature>
<evidence type="ECO:0000256" key="3">
    <source>
        <dbReference type="ARBA" id="ARBA00022448"/>
    </source>
</evidence>
<dbReference type="GO" id="GO:0042626">
    <property type="term" value="F:ATPase-coupled transmembrane transporter activity"/>
    <property type="evidence" value="ECO:0007669"/>
    <property type="project" value="InterPro"/>
</dbReference>
<evidence type="ECO:0000313" key="8">
    <source>
        <dbReference type="EMBL" id="AIQ63189.1"/>
    </source>
</evidence>
<feature type="domain" description="Solute-binding protein family 3/N-terminal" evidence="7">
    <location>
        <begin position="68"/>
        <end position="283"/>
    </location>
</feature>
<gene>
    <name evidence="8" type="ORF">PSTEL_08865</name>
</gene>
<evidence type="ECO:0000256" key="5">
    <source>
        <dbReference type="SAM" id="MobiDB-lite"/>
    </source>
</evidence>
<evidence type="ECO:0000259" key="7">
    <source>
        <dbReference type="SMART" id="SM00062"/>
    </source>
</evidence>
<dbReference type="STRING" id="169760.PSTEL_08865"/>
<dbReference type="KEGG" id="pste:PSTEL_08865"/>
<dbReference type="EMBL" id="CP009286">
    <property type="protein sequence ID" value="AIQ63189.1"/>
    <property type="molecule type" value="Genomic_DNA"/>
</dbReference>